<evidence type="ECO:0000313" key="3">
    <source>
        <dbReference type="Proteomes" id="UP000017836"/>
    </source>
</evidence>
<evidence type="ECO:0000313" key="2">
    <source>
        <dbReference type="EMBL" id="ERM98936.1"/>
    </source>
</evidence>
<name>W1NPV9_AMBTC</name>
<feature type="compositionally biased region" description="Acidic residues" evidence="1">
    <location>
        <begin position="73"/>
        <end position="90"/>
    </location>
</feature>
<accession>W1NPV9</accession>
<dbReference type="HOGENOM" id="CLU_2136879_0_0_1"/>
<sequence>MNVEPIVLDDPESTSKWTIDLQPECEAEELTWSDVGHDARAGEVARPSARSQRKRVGSTSTSVLETKGKADQEETEDEEVYVEEGNDIDYYDSSTSNLDGGDAHDGSLHDLSD</sequence>
<gene>
    <name evidence="2" type="ORF">AMTR_s00114p00125020</name>
</gene>
<dbReference type="EMBL" id="KI395136">
    <property type="protein sequence ID" value="ERM98936.1"/>
    <property type="molecule type" value="Genomic_DNA"/>
</dbReference>
<proteinExistence type="predicted"/>
<reference evidence="3" key="1">
    <citation type="journal article" date="2013" name="Science">
        <title>The Amborella genome and the evolution of flowering plants.</title>
        <authorList>
            <consortium name="Amborella Genome Project"/>
        </authorList>
    </citation>
    <scope>NUCLEOTIDE SEQUENCE [LARGE SCALE GENOMIC DNA]</scope>
</reference>
<feature type="compositionally biased region" description="Basic and acidic residues" evidence="1">
    <location>
        <begin position="101"/>
        <end position="113"/>
    </location>
</feature>
<dbReference type="Gramene" id="ERM98936">
    <property type="protein sequence ID" value="ERM98936"/>
    <property type="gene ID" value="AMTR_s00114p00125020"/>
</dbReference>
<feature type="region of interest" description="Disordered" evidence="1">
    <location>
        <begin position="36"/>
        <end position="113"/>
    </location>
</feature>
<organism evidence="2 3">
    <name type="scientific">Amborella trichopoda</name>
    <dbReference type="NCBI Taxonomy" id="13333"/>
    <lineage>
        <taxon>Eukaryota</taxon>
        <taxon>Viridiplantae</taxon>
        <taxon>Streptophyta</taxon>
        <taxon>Embryophyta</taxon>
        <taxon>Tracheophyta</taxon>
        <taxon>Spermatophyta</taxon>
        <taxon>Magnoliopsida</taxon>
        <taxon>Amborellales</taxon>
        <taxon>Amborellaceae</taxon>
        <taxon>Amborella</taxon>
    </lineage>
</organism>
<keyword evidence="3" id="KW-1185">Reference proteome</keyword>
<dbReference type="AlphaFoldDB" id="W1NPV9"/>
<evidence type="ECO:0000256" key="1">
    <source>
        <dbReference type="SAM" id="MobiDB-lite"/>
    </source>
</evidence>
<protein>
    <submittedName>
        <fullName evidence="2">Uncharacterized protein</fullName>
    </submittedName>
</protein>
<dbReference type="Proteomes" id="UP000017836">
    <property type="component" value="Unassembled WGS sequence"/>
</dbReference>